<keyword evidence="12" id="KW-1185">Reference proteome</keyword>
<reference evidence="11" key="1">
    <citation type="submission" date="2020-08" db="EMBL/GenBank/DDBJ databases">
        <title>Spodoptera exigua strain:BAW_Kor-Di-RS1 Genome sequencing and assembly.</title>
        <authorList>
            <person name="Kim J."/>
            <person name="Nam H.Y."/>
            <person name="Kwon M."/>
            <person name="Choi J.H."/>
            <person name="Cho S.R."/>
            <person name="Kim G.-H."/>
        </authorList>
    </citation>
    <scope>NUCLEOTIDE SEQUENCE</scope>
    <source>
        <strain evidence="11">BAW_Kor-Di-RS1</strain>
        <tissue evidence="11">Whole-body</tissue>
    </source>
</reference>
<dbReference type="EMBL" id="JACKWZ010000255">
    <property type="protein sequence ID" value="KAF9410613.1"/>
    <property type="molecule type" value="Genomic_DNA"/>
</dbReference>
<dbReference type="InterPro" id="IPR019312">
    <property type="entry name" value="CNOT11"/>
</dbReference>
<evidence type="ECO:0000256" key="7">
    <source>
        <dbReference type="ARBA" id="ARBA00023158"/>
    </source>
</evidence>
<name>A0A835L102_SPOEX</name>
<dbReference type="Pfam" id="PF10155">
    <property type="entry name" value="CNOT11"/>
    <property type="match status" value="1"/>
</dbReference>
<evidence type="ECO:0000256" key="6">
    <source>
        <dbReference type="ARBA" id="ARBA00023015"/>
    </source>
</evidence>
<keyword evidence="8" id="KW-0804">Transcription</keyword>
<organism evidence="11 12">
    <name type="scientific">Spodoptera exigua</name>
    <name type="common">Beet armyworm</name>
    <name type="synonym">Noctua fulgens</name>
    <dbReference type="NCBI Taxonomy" id="7107"/>
    <lineage>
        <taxon>Eukaryota</taxon>
        <taxon>Metazoa</taxon>
        <taxon>Ecdysozoa</taxon>
        <taxon>Arthropoda</taxon>
        <taxon>Hexapoda</taxon>
        <taxon>Insecta</taxon>
        <taxon>Pterygota</taxon>
        <taxon>Neoptera</taxon>
        <taxon>Endopterygota</taxon>
        <taxon>Lepidoptera</taxon>
        <taxon>Glossata</taxon>
        <taxon>Ditrysia</taxon>
        <taxon>Noctuoidea</taxon>
        <taxon>Noctuidae</taxon>
        <taxon>Amphipyrinae</taxon>
        <taxon>Spodoptera</taxon>
    </lineage>
</organism>
<dbReference type="GO" id="GO:0030014">
    <property type="term" value="C:CCR4-NOT complex"/>
    <property type="evidence" value="ECO:0007669"/>
    <property type="project" value="InterPro"/>
</dbReference>
<sequence length="492" mass="55416">MSQHLVNENSKYILDLFSEQTVDQQTLDSICTQVQKKFPKSDHFNLCLLLSSLITGGDLSLPGQRVVALAILFDIYKLDNPFASLFLHLLEGKAGLLPLTPQERLLIGQLHGFLPVNIKDVMKKSAKQVMLTEVSPKDLEFDYSSLQTLVAERVADMSSMARAAAPALIPLSDGSPPNRMAMKELLENLISNDYMPLHRTLKASGPIPLPTFLMDTAEITADKAVWKCLVNRGAYIPLYDTDYEGLVGLRPEKLDRRQHTTQPHKPKQEEKKEKSEEKKVEEKEGVKVVAEAKELTALALRGALSVPHQQRLLALLDHDPNVVYDIGITPNQVHVYENLHADIGDLILPELVENNPMVAISVLLKLIHSQHITEYFSVLVNMEMSLHSMEVVNRLTTSVDLPVEFVHLYISNCISTCETIRDRYMQNRLVRLVCVFLQSLIRNKIINVKELFIEVEAFCVEFSRIREAAALFRLLKQLDSGDGLAHKDAKDN</sequence>
<evidence type="ECO:0000256" key="2">
    <source>
        <dbReference type="ARBA" id="ARBA00004496"/>
    </source>
</evidence>
<accession>A0A835L102</accession>
<keyword evidence="9" id="KW-0539">Nucleus</keyword>
<keyword evidence="5" id="KW-0963">Cytoplasm</keyword>
<evidence type="ECO:0000256" key="4">
    <source>
        <dbReference type="ARBA" id="ARBA00014872"/>
    </source>
</evidence>
<dbReference type="GO" id="GO:0005634">
    <property type="term" value="C:nucleus"/>
    <property type="evidence" value="ECO:0007669"/>
    <property type="project" value="UniProtKB-SubCell"/>
</dbReference>
<dbReference type="AlphaFoldDB" id="A0A835L102"/>
<evidence type="ECO:0000256" key="9">
    <source>
        <dbReference type="ARBA" id="ARBA00023242"/>
    </source>
</evidence>
<comment type="subcellular location">
    <subcellularLocation>
        <location evidence="2">Cytoplasm</location>
    </subcellularLocation>
    <subcellularLocation>
        <location evidence="1">Nucleus</location>
    </subcellularLocation>
</comment>
<dbReference type="GO" id="GO:0031047">
    <property type="term" value="P:regulatory ncRNA-mediated gene silencing"/>
    <property type="evidence" value="ECO:0007669"/>
    <property type="project" value="UniProtKB-KW"/>
</dbReference>
<evidence type="ECO:0000313" key="11">
    <source>
        <dbReference type="EMBL" id="KAF9410613.1"/>
    </source>
</evidence>
<proteinExistence type="inferred from homology"/>
<evidence type="ECO:0000256" key="8">
    <source>
        <dbReference type="ARBA" id="ARBA00023163"/>
    </source>
</evidence>
<evidence type="ECO:0000256" key="3">
    <source>
        <dbReference type="ARBA" id="ARBA00008030"/>
    </source>
</evidence>
<comment type="caution">
    <text evidence="11">The sequence shown here is derived from an EMBL/GenBank/DDBJ whole genome shotgun (WGS) entry which is preliminary data.</text>
</comment>
<dbReference type="Proteomes" id="UP000648187">
    <property type="component" value="Unassembled WGS sequence"/>
</dbReference>
<evidence type="ECO:0000256" key="5">
    <source>
        <dbReference type="ARBA" id="ARBA00022490"/>
    </source>
</evidence>
<evidence type="ECO:0000313" key="12">
    <source>
        <dbReference type="Proteomes" id="UP000648187"/>
    </source>
</evidence>
<protein>
    <recommendedName>
        <fullName evidence="4">CCR4-NOT transcription complex subunit 11</fullName>
    </recommendedName>
</protein>
<dbReference type="GO" id="GO:0005737">
    <property type="term" value="C:cytoplasm"/>
    <property type="evidence" value="ECO:0007669"/>
    <property type="project" value="UniProtKB-SubCell"/>
</dbReference>
<evidence type="ECO:0000256" key="10">
    <source>
        <dbReference type="SAM" id="MobiDB-lite"/>
    </source>
</evidence>
<gene>
    <name evidence="11" type="ORF">HW555_010343</name>
</gene>
<comment type="similarity">
    <text evidence="3">Belongs to the CNOT11 family.</text>
</comment>
<feature type="region of interest" description="Disordered" evidence="10">
    <location>
        <begin position="251"/>
        <end position="283"/>
    </location>
</feature>
<feature type="compositionally biased region" description="Basic and acidic residues" evidence="10">
    <location>
        <begin position="266"/>
        <end position="283"/>
    </location>
</feature>
<keyword evidence="6" id="KW-0805">Transcription regulation</keyword>
<dbReference type="PANTHER" id="PTHR15975">
    <property type="entry name" value="CCR4-NOT TRANSCRIPTION COMPLEX SUBUNIT 11"/>
    <property type="match status" value="1"/>
</dbReference>
<dbReference type="PANTHER" id="PTHR15975:SF0">
    <property type="entry name" value="CCR4-NOT TRANSCRIPTION COMPLEX SUBUNIT 11"/>
    <property type="match status" value="1"/>
</dbReference>
<evidence type="ECO:0000256" key="1">
    <source>
        <dbReference type="ARBA" id="ARBA00004123"/>
    </source>
</evidence>
<keyword evidence="7" id="KW-0943">RNA-mediated gene silencing</keyword>